<dbReference type="SUPFAM" id="SSF56300">
    <property type="entry name" value="Metallo-dependent phosphatases"/>
    <property type="match status" value="1"/>
</dbReference>
<feature type="transmembrane region" description="Helical" evidence="1">
    <location>
        <begin position="112"/>
        <end position="132"/>
    </location>
</feature>
<gene>
    <name evidence="3" type="ORF">ACFQMJ_00565</name>
</gene>
<dbReference type="PANTHER" id="PTHR31302">
    <property type="entry name" value="TRANSMEMBRANE PROTEIN WITH METALLOPHOSPHOESTERASE DOMAIN-RELATED"/>
    <property type="match status" value="1"/>
</dbReference>
<evidence type="ECO:0000259" key="2">
    <source>
        <dbReference type="Pfam" id="PF00149"/>
    </source>
</evidence>
<dbReference type="Gene3D" id="3.60.21.10">
    <property type="match status" value="1"/>
</dbReference>
<keyword evidence="1" id="KW-1133">Transmembrane helix</keyword>
<name>A0ABW2F4K2_9BACL</name>
<evidence type="ECO:0000256" key="1">
    <source>
        <dbReference type="SAM" id="Phobius"/>
    </source>
</evidence>
<dbReference type="Pfam" id="PF00149">
    <property type="entry name" value="Metallophos"/>
    <property type="match status" value="1"/>
</dbReference>
<keyword evidence="1" id="KW-0812">Transmembrane</keyword>
<feature type="transmembrane region" description="Helical" evidence="1">
    <location>
        <begin position="80"/>
        <end position="106"/>
    </location>
</feature>
<proteinExistence type="predicted"/>
<feature type="domain" description="Calcineurin-like phosphoesterase" evidence="2">
    <location>
        <begin position="159"/>
        <end position="326"/>
    </location>
</feature>
<comment type="caution">
    <text evidence="3">The sequence shown here is derived from an EMBL/GenBank/DDBJ whole genome shotgun (WGS) entry which is preliminary data.</text>
</comment>
<dbReference type="InterPro" id="IPR029052">
    <property type="entry name" value="Metallo-depent_PP-like"/>
</dbReference>
<evidence type="ECO:0000313" key="3">
    <source>
        <dbReference type="EMBL" id="MFC7147009.1"/>
    </source>
</evidence>
<dbReference type="RefSeq" id="WP_378046810.1">
    <property type="nucleotide sequence ID" value="NZ_JBHMDN010000012.1"/>
</dbReference>
<organism evidence="3 4">
    <name type="scientific">Cohnella cellulosilytica</name>
    <dbReference type="NCBI Taxonomy" id="986710"/>
    <lineage>
        <taxon>Bacteria</taxon>
        <taxon>Bacillati</taxon>
        <taxon>Bacillota</taxon>
        <taxon>Bacilli</taxon>
        <taxon>Bacillales</taxon>
        <taxon>Paenibacillaceae</taxon>
        <taxon>Cohnella</taxon>
    </lineage>
</organism>
<dbReference type="EMBL" id="JBHTAI010000001">
    <property type="protein sequence ID" value="MFC7147009.1"/>
    <property type="molecule type" value="Genomic_DNA"/>
</dbReference>
<evidence type="ECO:0000313" key="4">
    <source>
        <dbReference type="Proteomes" id="UP001596378"/>
    </source>
</evidence>
<sequence length="385" mass="42617">MKIQPRFVVLVSLLLTVYAALNFYIGWHVAEWSTAVGLGYSPYGFWIPFALLAYGFVLGRIPLPGPLKPIGRLLKVAGSVYIFVMEIGLLLFIAADIVRLALWLTAGVTEEYIVVSGSVALGLIAILLLVGSRNAWSPVVRMHELRIDKPAAGGKAEWTVAVASDIHLGNLVGRKHLRRLIERVNAMKPDLILLPGDVIDDSIEPFLRNRMGELLGRLQAAHGVYAVLGNHEYYGGHTDRYVEEMKALGIRVLRDETVDIEGRLYVAGRKDKTAEASGPDGRLAVRELLDGLEPDKPLLLMDHQPTQFAKAEEAGADVLLSGHTHRGQFWPNYLFTRRLFELDWGYMRKGAMHVVVSSGFGSWGPPIRLGSRSEIIRLKLVLQGT</sequence>
<reference evidence="4" key="1">
    <citation type="journal article" date="2019" name="Int. J. Syst. Evol. Microbiol.">
        <title>The Global Catalogue of Microorganisms (GCM) 10K type strain sequencing project: providing services to taxonomists for standard genome sequencing and annotation.</title>
        <authorList>
            <consortium name="The Broad Institute Genomics Platform"/>
            <consortium name="The Broad Institute Genome Sequencing Center for Infectious Disease"/>
            <person name="Wu L."/>
            <person name="Ma J."/>
        </authorList>
    </citation>
    <scope>NUCLEOTIDE SEQUENCE [LARGE SCALE GENOMIC DNA]</scope>
    <source>
        <strain evidence="4">KCTC 12907</strain>
    </source>
</reference>
<dbReference type="CDD" id="cd07385">
    <property type="entry name" value="MPP_YkuE_C"/>
    <property type="match status" value="1"/>
</dbReference>
<keyword evidence="4" id="KW-1185">Reference proteome</keyword>
<dbReference type="Proteomes" id="UP001596378">
    <property type="component" value="Unassembled WGS sequence"/>
</dbReference>
<keyword evidence="1" id="KW-0472">Membrane</keyword>
<dbReference type="PANTHER" id="PTHR31302:SF0">
    <property type="entry name" value="TRANSMEMBRANE PROTEIN WITH METALLOPHOSPHOESTERASE DOMAIN"/>
    <property type="match status" value="1"/>
</dbReference>
<accession>A0ABW2F4K2</accession>
<dbReference type="InterPro" id="IPR004843">
    <property type="entry name" value="Calcineurin-like_PHP"/>
</dbReference>
<dbReference type="InterPro" id="IPR051158">
    <property type="entry name" value="Metallophosphoesterase_sf"/>
</dbReference>
<protein>
    <submittedName>
        <fullName evidence="3">Metallophosphoesterase</fullName>
    </submittedName>
</protein>
<feature type="transmembrane region" description="Helical" evidence="1">
    <location>
        <begin position="43"/>
        <end position="59"/>
    </location>
</feature>